<gene>
    <name evidence="2" type="ORF">PPYR_00026</name>
</gene>
<evidence type="ECO:0000313" key="3">
    <source>
        <dbReference type="Proteomes" id="UP000327044"/>
    </source>
</evidence>
<dbReference type="Proteomes" id="UP000327044">
    <property type="component" value="Unassembled WGS sequence"/>
</dbReference>
<evidence type="ECO:0000313" key="2">
    <source>
        <dbReference type="EMBL" id="KAB0803056.1"/>
    </source>
</evidence>
<name>A0A5N4B0G2_PHOPY</name>
<dbReference type="InParanoid" id="A0A5N4B0G2"/>
<evidence type="ECO:0000256" key="1">
    <source>
        <dbReference type="SAM" id="Coils"/>
    </source>
</evidence>
<sequence>MGPKKKTFKWTPELSEILIKCANNLRDCRGEIKNFAKALRELLVTEMRTLQITYVPSDKALTNRLATLESNKSKSERKNLEWNETNKKHLLVSGCFAVNYNERLGKSGYVELMYERFVSHVNYSGSSFRQFA</sequence>
<protein>
    <submittedName>
        <fullName evidence="2">Uncharacterized protein</fullName>
    </submittedName>
</protein>
<reference evidence="2 3" key="1">
    <citation type="journal article" date="2018" name="Elife">
        <title>Firefly genomes illuminate parallel origins of bioluminescence in beetles.</title>
        <authorList>
            <person name="Fallon T.R."/>
            <person name="Lower S.E."/>
            <person name="Chang C.H."/>
            <person name="Bessho-Uehara M."/>
            <person name="Martin G.J."/>
            <person name="Bewick A.J."/>
            <person name="Behringer M."/>
            <person name="Debat H.J."/>
            <person name="Wong I."/>
            <person name="Day J.C."/>
            <person name="Suvorov A."/>
            <person name="Silva C.J."/>
            <person name="Stanger-Hall K.F."/>
            <person name="Hall D.W."/>
            <person name="Schmitz R.J."/>
            <person name="Nelson D.R."/>
            <person name="Lewis S.M."/>
            <person name="Shigenobu S."/>
            <person name="Bybee S.M."/>
            <person name="Larracuente A.M."/>
            <person name="Oba Y."/>
            <person name="Weng J.K."/>
        </authorList>
    </citation>
    <scope>NUCLEOTIDE SEQUENCE [LARGE SCALE GENOMIC DNA]</scope>
    <source>
        <strain evidence="2">1611_PpyrPB1</strain>
        <tissue evidence="2">Whole body</tissue>
    </source>
</reference>
<keyword evidence="3" id="KW-1185">Reference proteome</keyword>
<dbReference type="EMBL" id="VVIM01000001">
    <property type="protein sequence ID" value="KAB0803056.1"/>
    <property type="molecule type" value="Genomic_DNA"/>
</dbReference>
<organism evidence="2 3">
    <name type="scientific">Photinus pyralis</name>
    <name type="common">Common eastern firefly</name>
    <name type="synonym">Lampyris pyralis</name>
    <dbReference type="NCBI Taxonomy" id="7054"/>
    <lineage>
        <taxon>Eukaryota</taxon>
        <taxon>Metazoa</taxon>
        <taxon>Ecdysozoa</taxon>
        <taxon>Arthropoda</taxon>
        <taxon>Hexapoda</taxon>
        <taxon>Insecta</taxon>
        <taxon>Pterygota</taxon>
        <taxon>Neoptera</taxon>
        <taxon>Endopterygota</taxon>
        <taxon>Coleoptera</taxon>
        <taxon>Polyphaga</taxon>
        <taxon>Elateriformia</taxon>
        <taxon>Elateroidea</taxon>
        <taxon>Lampyridae</taxon>
        <taxon>Lampyrinae</taxon>
        <taxon>Photinus</taxon>
    </lineage>
</organism>
<comment type="caution">
    <text evidence="2">The sequence shown here is derived from an EMBL/GenBank/DDBJ whole genome shotgun (WGS) entry which is preliminary data.</text>
</comment>
<proteinExistence type="predicted"/>
<accession>A0A5N4B0G2</accession>
<feature type="coiled-coil region" evidence="1">
    <location>
        <begin position="58"/>
        <end position="85"/>
    </location>
</feature>
<keyword evidence="1" id="KW-0175">Coiled coil</keyword>
<dbReference type="AlphaFoldDB" id="A0A5N4B0G2"/>